<feature type="compositionally biased region" description="Basic residues" evidence="1">
    <location>
        <begin position="12"/>
        <end position="26"/>
    </location>
</feature>
<feature type="region of interest" description="Disordered" evidence="1">
    <location>
        <begin position="1"/>
        <end position="31"/>
    </location>
</feature>
<protein>
    <submittedName>
        <fullName evidence="2">Uncharacterized protein</fullName>
    </submittedName>
</protein>
<accession>A0A9P6Y523</accession>
<gene>
    <name evidence="2" type="ORF">G6F51_009299</name>
</gene>
<evidence type="ECO:0000313" key="2">
    <source>
        <dbReference type="EMBL" id="KAG1539184.1"/>
    </source>
</evidence>
<dbReference type="EMBL" id="JAANIT010001680">
    <property type="protein sequence ID" value="KAG1539184.1"/>
    <property type="molecule type" value="Genomic_DNA"/>
</dbReference>
<sequence>MKGRFDEEGSRARFHHDRLGRTRHGTTRSASEEMHKRVIEFFLTQQARGGWRSSLTLGWISSNGKRRTPKPSVMTKVLSRDAGLTEAEAVLSLWQSILGTVDRMNARPDQMESSRAHYVSLGLGNMLDFTQNRVDLASNIQWTCYEDVK</sequence>
<reference evidence="2" key="1">
    <citation type="journal article" date="2020" name="Microb. Genom.">
        <title>Genetic diversity of clinical and environmental Mucorales isolates obtained from an investigation of mucormycosis cases among solid organ transplant recipients.</title>
        <authorList>
            <person name="Nguyen M.H."/>
            <person name="Kaul D."/>
            <person name="Muto C."/>
            <person name="Cheng S.J."/>
            <person name="Richter R.A."/>
            <person name="Bruno V.M."/>
            <person name="Liu G."/>
            <person name="Beyhan S."/>
            <person name="Sundermann A.J."/>
            <person name="Mounaud S."/>
            <person name="Pasculle A.W."/>
            <person name="Nierman W.C."/>
            <person name="Driscoll E."/>
            <person name="Cumbie R."/>
            <person name="Clancy C.J."/>
            <person name="Dupont C.L."/>
        </authorList>
    </citation>
    <scope>NUCLEOTIDE SEQUENCE</scope>
    <source>
        <strain evidence="2">GL16</strain>
    </source>
</reference>
<dbReference type="Proteomes" id="UP000717996">
    <property type="component" value="Unassembled WGS sequence"/>
</dbReference>
<evidence type="ECO:0000313" key="3">
    <source>
        <dbReference type="Proteomes" id="UP000717996"/>
    </source>
</evidence>
<dbReference type="AlphaFoldDB" id="A0A9P6Y523"/>
<evidence type="ECO:0000256" key="1">
    <source>
        <dbReference type="SAM" id="MobiDB-lite"/>
    </source>
</evidence>
<proteinExistence type="predicted"/>
<dbReference type="OrthoDB" id="1727522at2759"/>
<feature type="compositionally biased region" description="Basic and acidic residues" evidence="1">
    <location>
        <begin position="1"/>
        <end position="11"/>
    </location>
</feature>
<organism evidence="2 3">
    <name type="scientific">Rhizopus oryzae</name>
    <name type="common">Mucormycosis agent</name>
    <name type="synonym">Rhizopus arrhizus var. delemar</name>
    <dbReference type="NCBI Taxonomy" id="64495"/>
    <lineage>
        <taxon>Eukaryota</taxon>
        <taxon>Fungi</taxon>
        <taxon>Fungi incertae sedis</taxon>
        <taxon>Mucoromycota</taxon>
        <taxon>Mucoromycotina</taxon>
        <taxon>Mucoromycetes</taxon>
        <taxon>Mucorales</taxon>
        <taxon>Mucorineae</taxon>
        <taxon>Rhizopodaceae</taxon>
        <taxon>Rhizopus</taxon>
    </lineage>
</organism>
<comment type="caution">
    <text evidence="2">The sequence shown here is derived from an EMBL/GenBank/DDBJ whole genome shotgun (WGS) entry which is preliminary data.</text>
</comment>
<name>A0A9P6Y523_RHIOR</name>